<proteinExistence type="predicted"/>
<evidence type="ECO:0000256" key="1">
    <source>
        <dbReference type="SAM" id="SignalP"/>
    </source>
</evidence>
<reference evidence="2" key="1">
    <citation type="journal article" date="2019" name="G3 (Bethesda)">
        <title>Genome Assemblies of Two Rare Opportunistic Yeast Pathogens: Diutina rugosa (syn. Candida rugosa) and Trichomonascus ciferrii (syn. Candida ciferrii).</title>
        <authorList>
            <person name="Mixao V."/>
            <person name="Saus E."/>
            <person name="Hansen A.P."/>
            <person name="Lass-Florl C."/>
            <person name="Gabaldon T."/>
        </authorList>
    </citation>
    <scope>NUCLEOTIDE SEQUENCE</scope>
    <source>
        <strain evidence="2">CBS 4856</strain>
    </source>
</reference>
<dbReference type="AlphaFoldDB" id="A0A642V2L8"/>
<dbReference type="InterPro" id="IPR053143">
    <property type="entry name" value="Arylsulfate_ST"/>
</dbReference>
<sequence length="509" mass="57323">MKRVIYLLSLLAGTFALDQAPYLSRAELLMSVLNVTIHDADKVSDDHIFLSPWSTGDIKPSQAYLGPHIFASDGELVWSGYGYSPNSVCNFMPIEYQGQKAVSFFEGDVAGTGVGFGTYRIIDNTYQTVKKVGVKSSFLHDFHEFNPSGADTAVLTTYRPVPYDLSNYDKAMVDHGWVYECMIMEINTTTDEILFEWNSLDHVDIDTSMVLEDLEKSGNSTMNGFDYMHMNAIEKDDIGNYLISARHLWTLFYIDGNDGHIIWHMGRGKSGSDWNIDDNATFAYQHHARWIKPEQINMPKEDGVRYLTLFDNEGMSPDRMAFRNHSRGLVLKLDSTKNTRDHEIGKVSPVQEFLIPGDEKASTSQGSVQPLDNGNFFINWGSTSVISEHLPDGKPVFKAIINAKEYPSYRGFKAPFEGNPTDTPALLSRYNKDSNETTLYFSWNGATKVSHWNVYTSDNGKAFQRLETIDNEGFEMTCNITGSYKWAKVEALDHSHNTLASQTAKSYTG</sequence>
<dbReference type="Pfam" id="PF14269">
    <property type="entry name" value="Arylsulfotran_2"/>
    <property type="match status" value="1"/>
</dbReference>
<dbReference type="PANTHER" id="PTHR35340">
    <property type="entry name" value="PQQ ENZYME REPEAT PROTEIN-RELATED"/>
    <property type="match status" value="1"/>
</dbReference>
<dbReference type="EMBL" id="SWFS01000290">
    <property type="protein sequence ID" value="KAA8911266.1"/>
    <property type="molecule type" value="Genomic_DNA"/>
</dbReference>
<keyword evidence="3" id="KW-1185">Reference proteome</keyword>
<keyword evidence="1" id="KW-0732">Signal</keyword>
<feature type="chain" id="PRO_5024933297" evidence="1">
    <location>
        <begin position="17"/>
        <end position="509"/>
    </location>
</feature>
<evidence type="ECO:0000313" key="3">
    <source>
        <dbReference type="Proteomes" id="UP000761534"/>
    </source>
</evidence>
<dbReference type="PANTHER" id="PTHR35340:SF9">
    <property type="entry name" value="ASST-DOMAIN-CONTAINING PROTEIN"/>
    <property type="match status" value="1"/>
</dbReference>
<accession>A0A642V2L8</accession>
<dbReference type="InterPro" id="IPR039535">
    <property type="entry name" value="ASST-like"/>
</dbReference>
<comment type="caution">
    <text evidence="2">The sequence shown here is derived from an EMBL/GenBank/DDBJ whole genome shotgun (WGS) entry which is preliminary data.</text>
</comment>
<protein>
    <submittedName>
        <fullName evidence="2">Uncharacterized protein</fullName>
    </submittedName>
</protein>
<feature type="signal peptide" evidence="1">
    <location>
        <begin position="1"/>
        <end position="16"/>
    </location>
</feature>
<dbReference type="VEuPathDB" id="FungiDB:TRICI_003876"/>
<dbReference type="Proteomes" id="UP000761534">
    <property type="component" value="Unassembled WGS sequence"/>
</dbReference>
<organism evidence="2 3">
    <name type="scientific">Trichomonascus ciferrii</name>
    <dbReference type="NCBI Taxonomy" id="44093"/>
    <lineage>
        <taxon>Eukaryota</taxon>
        <taxon>Fungi</taxon>
        <taxon>Dikarya</taxon>
        <taxon>Ascomycota</taxon>
        <taxon>Saccharomycotina</taxon>
        <taxon>Dipodascomycetes</taxon>
        <taxon>Dipodascales</taxon>
        <taxon>Trichomonascaceae</taxon>
        <taxon>Trichomonascus</taxon>
        <taxon>Trichomonascus ciferrii complex</taxon>
    </lineage>
</organism>
<dbReference type="OrthoDB" id="5427350at2759"/>
<gene>
    <name evidence="2" type="ORF">TRICI_003876</name>
</gene>
<name>A0A642V2L8_9ASCO</name>
<evidence type="ECO:0000313" key="2">
    <source>
        <dbReference type="EMBL" id="KAA8911266.1"/>
    </source>
</evidence>